<evidence type="ECO:0000259" key="2">
    <source>
        <dbReference type="Pfam" id="PF01551"/>
    </source>
</evidence>
<dbReference type="Gene3D" id="2.70.70.10">
    <property type="entry name" value="Glucose Permease (Domain IIA)"/>
    <property type="match status" value="1"/>
</dbReference>
<dbReference type="EMBL" id="BJLQ01000019">
    <property type="protein sequence ID" value="GEA84729.1"/>
    <property type="molecule type" value="Genomic_DNA"/>
</dbReference>
<organism evidence="3 4">
    <name type="scientific">Cellulomonas gelida</name>
    <dbReference type="NCBI Taxonomy" id="1712"/>
    <lineage>
        <taxon>Bacteria</taxon>
        <taxon>Bacillati</taxon>
        <taxon>Actinomycetota</taxon>
        <taxon>Actinomycetes</taxon>
        <taxon>Micrococcales</taxon>
        <taxon>Cellulomonadaceae</taxon>
        <taxon>Cellulomonas</taxon>
    </lineage>
</organism>
<reference evidence="3 4" key="1">
    <citation type="submission" date="2019-06" db="EMBL/GenBank/DDBJ databases">
        <title>Whole genome shotgun sequence of Cellulomonas gelida NBRC 3748.</title>
        <authorList>
            <person name="Hosoyama A."/>
            <person name="Uohara A."/>
            <person name="Ohji S."/>
            <person name="Ichikawa N."/>
        </authorList>
    </citation>
    <scope>NUCLEOTIDE SEQUENCE [LARGE SCALE GENOMIC DNA]</scope>
    <source>
        <strain evidence="3 4">NBRC 3748</strain>
    </source>
</reference>
<name>A0A4Y3KK00_9CELL</name>
<sequence>MLPAPGTHVVRAFEPPPQPWSAGHRGVDLAVVPGGPVVAPQAGVVAFAGDVAGRGVVTVRHDDGLTSSLEPVRPSVAVGTRVARGAGVGVVDAAGHCAPVTCLHWGVRTAPTRYVDPLSLVGPAGPVVLLPG</sequence>
<dbReference type="AlphaFoldDB" id="A0A4Y3KK00"/>
<evidence type="ECO:0000313" key="4">
    <source>
        <dbReference type="Proteomes" id="UP000320461"/>
    </source>
</evidence>
<dbReference type="PANTHER" id="PTHR21666">
    <property type="entry name" value="PEPTIDASE-RELATED"/>
    <property type="match status" value="1"/>
</dbReference>
<dbReference type="InterPro" id="IPR050570">
    <property type="entry name" value="Cell_wall_metabolism_enzyme"/>
</dbReference>
<accession>A0A4Y3KK00</accession>
<dbReference type="InterPro" id="IPR016047">
    <property type="entry name" value="M23ase_b-sheet_dom"/>
</dbReference>
<dbReference type="PANTHER" id="PTHR21666:SF289">
    <property type="entry name" value="L-ALA--D-GLU ENDOPEPTIDASE"/>
    <property type="match status" value="1"/>
</dbReference>
<comment type="caution">
    <text evidence="3">The sequence shown here is derived from an EMBL/GenBank/DDBJ whole genome shotgun (WGS) entry which is preliminary data.</text>
</comment>
<dbReference type="Pfam" id="PF01551">
    <property type="entry name" value="Peptidase_M23"/>
    <property type="match status" value="1"/>
</dbReference>
<proteinExistence type="predicted"/>
<evidence type="ECO:0000256" key="1">
    <source>
        <dbReference type="ARBA" id="ARBA00022729"/>
    </source>
</evidence>
<dbReference type="GO" id="GO:0004222">
    <property type="term" value="F:metalloendopeptidase activity"/>
    <property type="evidence" value="ECO:0007669"/>
    <property type="project" value="TreeGrafter"/>
</dbReference>
<dbReference type="InterPro" id="IPR011055">
    <property type="entry name" value="Dup_hybrid_motif"/>
</dbReference>
<protein>
    <recommendedName>
        <fullName evidence="2">M23ase beta-sheet core domain-containing protein</fullName>
    </recommendedName>
</protein>
<feature type="domain" description="M23ase beta-sheet core" evidence="2">
    <location>
        <begin position="23"/>
        <end position="117"/>
    </location>
</feature>
<dbReference type="CDD" id="cd12797">
    <property type="entry name" value="M23_peptidase"/>
    <property type="match status" value="1"/>
</dbReference>
<dbReference type="SUPFAM" id="SSF51261">
    <property type="entry name" value="Duplicated hybrid motif"/>
    <property type="match status" value="1"/>
</dbReference>
<evidence type="ECO:0000313" key="3">
    <source>
        <dbReference type="EMBL" id="GEA84729.1"/>
    </source>
</evidence>
<gene>
    <name evidence="3" type="ORF">CGE01nite_19800</name>
</gene>
<dbReference type="Proteomes" id="UP000320461">
    <property type="component" value="Unassembled WGS sequence"/>
</dbReference>
<keyword evidence="4" id="KW-1185">Reference proteome</keyword>
<keyword evidence="1" id="KW-0732">Signal</keyword>